<accession>A0AAV5F6W3</accession>
<comment type="caution">
    <text evidence="3">The sequence shown here is derived from an EMBL/GenBank/DDBJ whole genome shotgun (WGS) entry which is preliminary data.</text>
</comment>
<feature type="transmembrane region" description="Helical" evidence="2">
    <location>
        <begin position="51"/>
        <end position="71"/>
    </location>
</feature>
<dbReference type="EMBL" id="BQKI01000082">
    <property type="protein sequence ID" value="GJN31389.1"/>
    <property type="molecule type" value="Genomic_DNA"/>
</dbReference>
<gene>
    <name evidence="3" type="primary">gb19782</name>
    <name evidence="3" type="ORF">PR202_gb19782</name>
</gene>
<keyword evidence="2" id="KW-1133">Transmembrane helix</keyword>
<feature type="region of interest" description="Disordered" evidence="1">
    <location>
        <begin position="93"/>
        <end position="125"/>
    </location>
</feature>
<dbReference type="AlphaFoldDB" id="A0AAV5F6W3"/>
<sequence>MATMAVRPPVLLRRIMAKERTTSFTYPGSAGTTLCDVRARTFSTGNHFTHFFPRLLFLIFVYIDVGVLALWSSGRNDSPLTDARFLATAFKPQGHSTEHAKHQSISGRTANTCKPQGQLRTSPLHHLNPASPTCPFSRVHFRPSLPTPPRPAATPQETTALGNSRFAFSNFRSDQSSAAPDRMRGGAASPSGEAFVFGDSVEIFLSVLVGFPWDCFGSKSGWWSRSGRYHLWIRLLWL</sequence>
<keyword evidence="4" id="KW-1185">Reference proteome</keyword>
<evidence type="ECO:0000256" key="2">
    <source>
        <dbReference type="SAM" id="Phobius"/>
    </source>
</evidence>
<name>A0AAV5F6W3_ELECO</name>
<proteinExistence type="predicted"/>
<protein>
    <submittedName>
        <fullName evidence="3">Uncharacterized protein</fullName>
    </submittedName>
</protein>
<keyword evidence="2" id="KW-0472">Membrane</keyword>
<feature type="compositionally biased region" description="Polar residues" evidence="1">
    <location>
        <begin position="103"/>
        <end position="121"/>
    </location>
</feature>
<dbReference type="Proteomes" id="UP001054889">
    <property type="component" value="Unassembled WGS sequence"/>
</dbReference>
<evidence type="ECO:0000313" key="4">
    <source>
        <dbReference type="Proteomes" id="UP001054889"/>
    </source>
</evidence>
<organism evidence="3 4">
    <name type="scientific">Eleusine coracana subsp. coracana</name>
    <dbReference type="NCBI Taxonomy" id="191504"/>
    <lineage>
        <taxon>Eukaryota</taxon>
        <taxon>Viridiplantae</taxon>
        <taxon>Streptophyta</taxon>
        <taxon>Embryophyta</taxon>
        <taxon>Tracheophyta</taxon>
        <taxon>Spermatophyta</taxon>
        <taxon>Magnoliopsida</taxon>
        <taxon>Liliopsida</taxon>
        <taxon>Poales</taxon>
        <taxon>Poaceae</taxon>
        <taxon>PACMAD clade</taxon>
        <taxon>Chloridoideae</taxon>
        <taxon>Cynodonteae</taxon>
        <taxon>Eleusininae</taxon>
        <taxon>Eleusine</taxon>
    </lineage>
</organism>
<evidence type="ECO:0000313" key="3">
    <source>
        <dbReference type="EMBL" id="GJN31389.1"/>
    </source>
</evidence>
<keyword evidence="2" id="KW-0812">Transmembrane</keyword>
<evidence type="ECO:0000256" key="1">
    <source>
        <dbReference type="SAM" id="MobiDB-lite"/>
    </source>
</evidence>
<reference evidence="3" key="1">
    <citation type="journal article" date="2018" name="DNA Res.">
        <title>Multiple hybrid de novo genome assembly of finger millet, an orphan allotetraploid crop.</title>
        <authorList>
            <person name="Hatakeyama M."/>
            <person name="Aluri S."/>
            <person name="Balachadran M.T."/>
            <person name="Sivarajan S.R."/>
            <person name="Patrignani A."/>
            <person name="Gruter S."/>
            <person name="Poveda L."/>
            <person name="Shimizu-Inatsugi R."/>
            <person name="Baeten J."/>
            <person name="Francoijs K.J."/>
            <person name="Nataraja K.N."/>
            <person name="Reddy Y.A.N."/>
            <person name="Phadnis S."/>
            <person name="Ravikumar R.L."/>
            <person name="Schlapbach R."/>
            <person name="Sreeman S.M."/>
            <person name="Shimizu K.K."/>
        </authorList>
    </citation>
    <scope>NUCLEOTIDE SEQUENCE</scope>
</reference>
<reference evidence="3" key="2">
    <citation type="submission" date="2021-12" db="EMBL/GenBank/DDBJ databases">
        <title>Resequencing data analysis of finger millet.</title>
        <authorList>
            <person name="Hatakeyama M."/>
            <person name="Aluri S."/>
            <person name="Balachadran M.T."/>
            <person name="Sivarajan S.R."/>
            <person name="Poveda L."/>
            <person name="Shimizu-Inatsugi R."/>
            <person name="Schlapbach R."/>
            <person name="Sreeman S.M."/>
            <person name="Shimizu K.K."/>
        </authorList>
    </citation>
    <scope>NUCLEOTIDE SEQUENCE</scope>
</reference>